<feature type="transmembrane region" description="Helical" evidence="9">
    <location>
        <begin position="121"/>
        <end position="140"/>
    </location>
</feature>
<evidence type="ECO:0008006" key="12">
    <source>
        <dbReference type="Google" id="ProtNLM"/>
    </source>
</evidence>
<evidence type="ECO:0000256" key="5">
    <source>
        <dbReference type="ARBA" id="ARBA00022989"/>
    </source>
</evidence>
<feature type="transmembrane region" description="Helical" evidence="9">
    <location>
        <begin position="427"/>
        <end position="448"/>
    </location>
</feature>
<evidence type="ECO:0000256" key="3">
    <source>
        <dbReference type="ARBA" id="ARBA00022448"/>
    </source>
</evidence>
<dbReference type="FunFam" id="1.20.1250.20:FF:000197">
    <property type="entry name" value="Siderophore iron transporter 1"/>
    <property type="match status" value="1"/>
</dbReference>
<feature type="transmembrane region" description="Helical" evidence="9">
    <location>
        <begin position="264"/>
        <end position="285"/>
    </location>
</feature>
<dbReference type="GO" id="GO:0015343">
    <property type="term" value="F:siderophore-iron transmembrane transporter activity"/>
    <property type="evidence" value="ECO:0007669"/>
    <property type="project" value="TreeGrafter"/>
</dbReference>
<feature type="compositionally biased region" description="Acidic residues" evidence="8">
    <location>
        <begin position="579"/>
        <end position="594"/>
    </location>
</feature>
<feature type="transmembrane region" description="Helical" evidence="9">
    <location>
        <begin position="209"/>
        <end position="232"/>
    </location>
</feature>
<comment type="subcellular location">
    <subcellularLocation>
        <location evidence="1">Endomembrane system</location>
        <topology evidence="1">Multi-pass membrane protein</topology>
    </subcellularLocation>
</comment>
<name>A0A0D1Z7R4_EXOME</name>
<protein>
    <recommendedName>
        <fullName evidence="12">Major facilitator superfamily (MFS) profile domain-containing protein</fullName>
    </recommendedName>
</protein>
<feature type="transmembrane region" description="Helical" evidence="9">
    <location>
        <begin position="180"/>
        <end position="203"/>
    </location>
</feature>
<accession>A0A0D1Z7R4</accession>
<dbReference type="InterPro" id="IPR011701">
    <property type="entry name" value="MFS"/>
</dbReference>
<dbReference type="HOGENOM" id="CLU_012970_2_1_1"/>
<dbReference type="GO" id="GO:0005886">
    <property type="term" value="C:plasma membrane"/>
    <property type="evidence" value="ECO:0007669"/>
    <property type="project" value="TreeGrafter"/>
</dbReference>
<keyword evidence="7 9" id="KW-0472">Membrane</keyword>
<feature type="region of interest" description="Disordered" evidence="8">
    <location>
        <begin position="570"/>
        <end position="594"/>
    </location>
</feature>
<evidence type="ECO:0000313" key="11">
    <source>
        <dbReference type="Proteomes" id="UP000054302"/>
    </source>
</evidence>
<evidence type="ECO:0000256" key="7">
    <source>
        <dbReference type="ARBA" id="ARBA00023136"/>
    </source>
</evidence>
<feature type="transmembrane region" description="Helical" evidence="9">
    <location>
        <begin position="146"/>
        <end position="168"/>
    </location>
</feature>
<feature type="transmembrane region" description="Helical" evidence="9">
    <location>
        <begin position="297"/>
        <end position="315"/>
    </location>
</feature>
<evidence type="ECO:0000256" key="4">
    <source>
        <dbReference type="ARBA" id="ARBA00022692"/>
    </source>
</evidence>
<keyword evidence="11" id="KW-1185">Reference proteome</keyword>
<evidence type="ECO:0000313" key="10">
    <source>
        <dbReference type="EMBL" id="KIV89984.1"/>
    </source>
</evidence>
<sequence length="594" mass="63908">MATERTPLVAEPDAVKTAGWPRHNSGDLSKHTANQSTTTNIPPEESSVALSAFSHAFVLIGTLLIGWSYGLDGLLRSTYQSYAASEFGKHSLLATINVLRNVIAAAAYPPAAKLADVVGRLELTVVSVVVYVAGTAIQATSTSVTWFIVGAVLYQIGYTAIILLVEVVIADITSMRSRLLLSYVPAVPFMVNAWVSGDIASIVMRNTTWRWGIGMWCIIYTASALPMLISLYQAGLYGSMDQQHHHKIGVVRLHQRLVHAFHRLDVVGIGLAVTALALILTPLTTAGGHLSRWRDPAAIASLTLGCLCTVGFVYWESRCAKIPLMPRYLLVDRGVIAALAIRCLLNLAWAVQANYLYTVLIVAFDFSVALATQVTAFFTFFGVLSGLIVGAIVYRTRRLKPFILLGIILLAASFSILIWFHSGTSTAARNGMLAAQALLGVAAGFCAYPTQALVQSASKREHVSAMTGIYLAIFNIGSAVGTCIAGVIWSEVLPSTLEDNLSFQQNSTLARSIYQSPFDVVPHFPVGTPIRSAVITSYGKVQVLLAATALGLCVPMIAIGPWLSNPKLSETQAGYGNDREEENDDDSDDDNDEV</sequence>
<dbReference type="SUPFAM" id="SSF103473">
    <property type="entry name" value="MFS general substrate transporter"/>
    <property type="match status" value="1"/>
</dbReference>
<dbReference type="OrthoDB" id="4088837at2759"/>
<dbReference type="AlphaFoldDB" id="A0A0D1Z7R4"/>
<dbReference type="Proteomes" id="UP000054302">
    <property type="component" value="Unassembled WGS sequence"/>
</dbReference>
<dbReference type="GeneID" id="27325180"/>
<dbReference type="EMBL" id="KN847524">
    <property type="protein sequence ID" value="KIV89984.1"/>
    <property type="molecule type" value="Genomic_DNA"/>
</dbReference>
<feature type="transmembrane region" description="Helical" evidence="9">
    <location>
        <begin position="401"/>
        <end position="421"/>
    </location>
</feature>
<evidence type="ECO:0000256" key="8">
    <source>
        <dbReference type="SAM" id="MobiDB-lite"/>
    </source>
</evidence>
<feature type="transmembrane region" description="Helical" evidence="9">
    <location>
        <begin position="48"/>
        <end position="70"/>
    </location>
</feature>
<evidence type="ECO:0000256" key="2">
    <source>
        <dbReference type="ARBA" id="ARBA00008335"/>
    </source>
</evidence>
<proteinExistence type="inferred from homology"/>
<organism evidence="10 11">
    <name type="scientific">Exophiala mesophila</name>
    <name type="common">Black yeast-like fungus</name>
    <dbReference type="NCBI Taxonomy" id="212818"/>
    <lineage>
        <taxon>Eukaryota</taxon>
        <taxon>Fungi</taxon>
        <taxon>Dikarya</taxon>
        <taxon>Ascomycota</taxon>
        <taxon>Pezizomycotina</taxon>
        <taxon>Eurotiomycetes</taxon>
        <taxon>Chaetothyriomycetidae</taxon>
        <taxon>Chaetothyriales</taxon>
        <taxon>Herpotrichiellaceae</taxon>
        <taxon>Exophiala</taxon>
    </lineage>
</organism>
<dbReference type="InterPro" id="IPR036259">
    <property type="entry name" value="MFS_trans_sf"/>
</dbReference>
<gene>
    <name evidence="10" type="ORF">PV10_07335</name>
</gene>
<feature type="compositionally biased region" description="Polar residues" evidence="8">
    <location>
        <begin position="31"/>
        <end position="41"/>
    </location>
</feature>
<dbReference type="OMA" id="MSVYQIG"/>
<reference evidence="10 11" key="1">
    <citation type="submission" date="2015-01" db="EMBL/GenBank/DDBJ databases">
        <title>The Genome Sequence of Exophiala mesophila CBS40295.</title>
        <authorList>
            <consortium name="The Broad Institute Genomics Platform"/>
            <person name="Cuomo C."/>
            <person name="de Hoog S."/>
            <person name="Gorbushina A."/>
            <person name="Stielow B."/>
            <person name="Teixiera M."/>
            <person name="Abouelleil A."/>
            <person name="Chapman S.B."/>
            <person name="Priest M."/>
            <person name="Young S.K."/>
            <person name="Wortman J."/>
            <person name="Nusbaum C."/>
            <person name="Birren B."/>
        </authorList>
    </citation>
    <scope>NUCLEOTIDE SEQUENCE [LARGE SCALE GENOMIC DNA]</scope>
    <source>
        <strain evidence="10 11">CBS 40295</strain>
    </source>
</reference>
<dbReference type="GO" id="GO:0005774">
    <property type="term" value="C:vacuolar membrane"/>
    <property type="evidence" value="ECO:0007669"/>
    <property type="project" value="TreeGrafter"/>
</dbReference>
<keyword evidence="4 9" id="KW-0812">Transmembrane</keyword>
<dbReference type="Pfam" id="PF07690">
    <property type="entry name" value="MFS_1"/>
    <property type="match status" value="1"/>
</dbReference>
<dbReference type="RefSeq" id="XP_016221558.1">
    <property type="nucleotide sequence ID" value="XM_016372226.1"/>
</dbReference>
<feature type="transmembrane region" description="Helical" evidence="9">
    <location>
        <begin position="541"/>
        <end position="563"/>
    </location>
</feature>
<feature type="transmembrane region" description="Helical" evidence="9">
    <location>
        <begin position="336"/>
        <end position="364"/>
    </location>
</feature>
<keyword evidence="5 9" id="KW-1133">Transmembrane helix</keyword>
<dbReference type="PANTHER" id="PTHR23501:SF92">
    <property type="entry name" value="GLUTATHIONE EXCHANGER 1-RELATED"/>
    <property type="match status" value="1"/>
</dbReference>
<dbReference type="PANTHER" id="PTHR23501">
    <property type="entry name" value="MAJOR FACILITATOR SUPERFAMILY"/>
    <property type="match status" value="1"/>
</dbReference>
<dbReference type="Gene3D" id="1.20.1250.20">
    <property type="entry name" value="MFS general substrate transporter like domains"/>
    <property type="match status" value="2"/>
</dbReference>
<keyword evidence="6" id="KW-0406">Ion transport</keyword>
<evidence type="ECO:0000256" key="6">
    <source>
        <dbReference type="ARBA" id="ARBA00023065"/>
    </source>
</evidence>
<feature type="transmembrane region" description="Helical" evidence="9">
    <location>
        <begin position="370"/>
        <end position="394"/>
    </location>
</feature>
<evidence type="ECO:0000256" key="9">
    <source>
        <dbReference type="SAM" id="Phobius"/>
    </source>
</evidence>
<dbReference type="GO" id="GO:0005768">
    <property type="term" value="C:endosome"/>
    <property type="evidence" value="ECO:0007669"/>
    <property type="project" value="TreeGrafter"/>
</dbReference>
<feature type="transmembrane region" description="Helical" evidence="9">
    <location>
        <begin position="469"/>
        <end position="489"/>
    </location>
</feature>
<dbReference type="VEuPathDB" id="FungiDB:PV10_07335"/>
<keyword evidence="3" id="KW-0813">Transport</keyword>
<comment type="similarity">
    <text evidence="2">Belongs to the major facilitator superfamily.</text>
</comment>
<evidence type="ECO:0000256" key="1">
    <source>
        <dbReference type="ARBA" id="ARBA00004127"/>
    </source>
</evidence>
<feature type="region of interest" description="Disordered" evidence="8">
    <location>
        <begin position="1"/>
        <end position="41"/>
    </location>
</feature>